<dbReference type="KEGG" id="nano:G5V58_18535"/>
<accession>A0A6G6WLG7</accession>
<sequence length="110" mass="11903">MAEDDHFAKWEGADDALRARVVADFQAFDAAVRARGEVVAGEALDHPGAARTVRPGDDRPVSEGPFAETVEQLGGFYLIDVPDLETAVEVAALLPREYAVEVRPTLEVQL</sequence>
<dbReference type="AlphaFoldDB" id="A0A6G6WLG7"/>
<dbReference type="PANTHER" id="PTHR35174:SF3">
    <property type="entry name" value="BLL7171 PROTEIN"/>
    <property type="match status" value="1"/>
</dbReference>
<feature type="domain" description="YCII-related" evidence="2">
    <location>
        <begin position="17"/>
        <end position="96"/>
    </location>
</feature>
<organism evidence="3 4">
    <name type="scientific">Nocardioides anomalus</name>
    <dbReference type="NCBI Taxonomy" id="2712223"/>
    <lineage>
        <taxon>Bacteria</taxon>
        <taxon>Bacillati</taxon>
        <taxon>Actinomycetota</taxon>
        <taxon>Actinomycetes</taxon>
        <taxon>Propionibacteriales</taxon>
        <taxon>Nocardioidaceae</taxon>
        <taxon>Nocardioides</taxon>
    </lineage>
</organism>
<dbReference type="Gene3D" id="3.30.70.1060">
    <property type="entry name" value="Dimeric alpha+beta barrel"/>
    <property type="match status" value="1"/>
</dbReference>
<dbReference type="EMBL" id="CP049257">
    <property type="protein sequence ID" value="QIG46074.1"/>
    <property type="molecule type" value="Genomic_DNA"/>
</dbReference>
<dbReference type="Proteomes" id="UP000502996">
    <property type="component" value="Chromosome"/>
</dbReference>
<dbReference type="InterPro" id="IPR005545">
    <property type="entry name" value="YCII"/>
</dbReference>
<proteinExistence type="inferred from homology"/>
<evidence type="ECO:0000256" key="1">
    <source>
        <dbReference type="ARBA" id="ARBA00007689"/>
    </source>
</evidence>
<comment type="similarity">
    <text evidence="1">Belongs to the YciI family.</text>
</comment>
<dbReference type="SUPFAM" id="SSF54909">
    <property type="entry name" value="Dimeric alpha+beta barrel"/>
    <property type="match status" value="1"/>
</dbReference>
<name>A0A6G6WLG7_9ACTN</name>
<evidence type="ECO:0000313" key="4">
    <source>
        <dbReference type="Proteomes" id="UP000502996"/>
    </source>
</evidence>
<evidence type="ECO:0000313" key="3">
    <source>
        <dbReference type="EMBL" id="QIG46074.1"/>
    </source>
</evidence>
<gene>
    <name evidence="3" type="ORF">G5V58_18535</name>
</gene>
<dbReference type="PANTHER" id="PTHR35174">
    <property type="entry name" value="BLL7171 PROTEIN-RELATED"/>
    <property type="match status" value="1"/>
</dbReference>
<evidence type="ECO:0000259" key="2">
    <source>
        <dbReference type="Pfam" id="PF03795"/>
    </source>
</evidence>
<keyword evidence="4" id="KW-1185">Reference proteome</keyword>
<protein>
    <submittedName>
        <fullName evidence="3">Transcription initiation protein</fullName>
    </submittedName>
</protein>
<reference evidence="3 4" key="1">
    <citation type="submission" date="2020-02" db="EMBL/GenBank/DDBJ databases">
        <title>Full genome sequence of Nocardioides sp. R-3366.</title>
        <authorList>
            <person name="Im W.-T."/>
        </authorList>
    </citation>
    <scope>NUCLEOTIDE SEQUENCE [LARGE SCALE GENOMIC DNA]</scope>
    <source>
        <strain evidence="3 4">R-3366</strain>
    </source>
</reference>
<dbReference type="InterPro" id="IPR011008">
    <property type="entry name" value="Dimeric_a/b-barrel"/>
</dbReference>
<dbReference type="Pfam" id="PF03795">
    <property type="entry name" value="YCII"/>
    <property type="match status" value="1"/>
</dbReference>